<evidence type="ECO:0000256" key="1">
    <source>
        <dbReference type="SAM" id="Phobius"/>
    </source>
</evidence>
<evidence type="ECO:0000313" key="2">
    <source>
        <dbReference type="EMBL" id="BAF02095.1"/>
    </source>
</evidence>
<dbReference type="AlphaFoldDB" id="Q0WLB2"/>
<accession>Q0WLB2</accession>
<feature type="transmembrane region" description="Helical" evidence="1">
    <location>
        <begin position="21"/>
        <end position="45"/>
    </location>
</feature>
<name>Q0WLB2_ARATH</name>
<organism evidence="2">
    <name type="scientific">Arabidopsis thaliana</name>
    <name type="common">Mouse-ear cress</name>
    <dbReference type="NCBI Taxonomy" id="3702"/>
    <lineage>
        <taxon>Eukaryota</taxon>
        <taxon>Viridiplantae</taxon>
        <taxon>Streptophyta</taxon>
        <taxon>Embryophyta</taxon>
        <taxon>Tracheophyta</taxon>
        <taxon>Spermatophyta</taxon>
        <taxon>Magnoliopsida</taxon>
        <taxon>eudicotyledons</taxon>
        <taxon>Gunneridae</taxon>
        <taxon>Pentapetalae</taxon>
        <taxon>rosids</taxon>
        <taxon>malvids</taxon>
        <taxon>Brassicales</taxon>
        <taxon>Brassicaceae</taxon>
        <taxon>Camelineae</taxon>
        <taxon>Arabidopsis</taxon>
    </lineage>
</organism>
<keyword evidence="1" id="KW-0472">Membrane</keyword>
<reference evidence="2" key="1">
    <citation type="submission" date="2006-07" db="EMBL/GenBank/DDBJ databases">
        <title>Large-scale analysis of RIKEN Arabidopsis full-length (RAFL) cDNAs.</title>
        <authorList>
            <person name="Totoki Y."/>
            <person name="Seki M."/>
            <person name="Ishida J."/>
            <person name="Nakajima M."/>
            <person name="Enju A."/>
            <person name="Morosawa T."/>
            <person name="Kamiya A."/>
            <person name="Narusaka M."/>
            <person name="Shin-i T."/>
            <person name="Nakagawa M."/>
            <person name="Sakamoto N."/>
            <person name="Oishi K."/>
            <person name="Kohara Y."/>
            <person name="Kobayashi M."/>
            <person name="Toyoda A."/>
            <person name="Sakaki Y."/>
            <person name="Sakurai T."/>
            <person name="Iida K."/>
            <person name="Akiyama K."/>
            <person name="Satou M."/>
            <person name="Toyoda T."/>
            <person name="Konagaya A."/>
            <person name="Carninci P."/>
            <person name="Kawai J."/>
            <person name="Hayashizaki Y."/>
            <person name="Shinozaki K."/>
        </authorList>
    </citation>
    <scope>NUCLEOTIDE SEQUENCE</scope>
</reference>
<proteinExistence type="evidence at transcript level"/>
<protein>
    <recommendedName>
        <fullName evidence="3">Transmembrane protein</fullName>
    </recommendedName>
</protein>
<sequence>MIQEMREEAMVNDMKTRRNWCGLKVCIVWMFVITIVIFFVLFGLVNEKKLVVGY</sequence>
<evidence type="ECO:0008006" key="3">
    <source>
        <dbReference type="Google" id="ProtNLM"/>
    </source>
</evidence>
<dbReference type="EMBL" id="AK230294">
    <property type="protein sequence ID" value="BAF02095.1"/>
    <property type="molecule type" value="mRNA"/>
</dbReference>
<keyword evidence="1" id="KW-0812">Transmembrane</keyword>
<keyword evidence="1" id="KW-1133">Transmembrane helix</keyword>